<feature type="compositionally biased region" description="Low complexity" evidence="1">
    <location>
        <begin position="287"/>
        <end position="303"/>
    </location>
</feature>
<evidence type="ECO:0000313" key="2">
    <source>
        <dbReference type="EMBL" id="CEM39984.1"/>
    </source>
</evidence>
<dbReference type="Proteomes" id="UP000041254">
    <property type="component" value="Unassembled WGS sequence"/>
</dbReference>
<reference evidence="2 3" key="1">
    <citation type="submission" date="2014-11" db="EMBL/GenBank/DDBJ databases">
        <authorList>
            <person name="Zhu J."/>
            <person name="Qi W."/>
            <person name="Song R."/>
        </authorList>
    </citation>
    <scope>NUCLEOTIDE SEQUENCE [LARGE SCALE GENOMIC DNA]</scope>
</reference>
<dbReference type="SUPFAM" id="SSF53474">
    <property type="entry name" value="alpha/beta-Hydrolases"/>
    <property type="match status" value="1"/>
</dbReference>
<dbReference type="OrthoDB" id="10249433at2759"/>
<feature type="compositionally biased region" description="Polar residues" evidence="1">
    <location>
        <begin position="314"/>
        <end position="324"/>
    </location>
</feature>
<protein>
    <recommendedName>
        <fullName evidence="4">Serine aminopeptidase S33 domain-containing protein</fullName>
    </recommendedName>
</protein>
<dbReference type="STRING" id="1169540.A0A0G4H7U1"/>
<dbReference type="Gene3D" id="3.40.50.1820">
    <property type="entry name" value="alpha/beta hydrolase"/>
    <property type="match status" value="1"/>
</dbReference>
<evidence type="ECO:0008006" key="4">
    <source>
        <dbReference type="Google" id="ProtNLM"/>
    </source>
</evidence>
<dbReference type="EMBL" id="CDMY01001057">
    <property type="protein sequence ID" value="CEM39984.1"/>
    <property type="molecule type" value="Genomic_DNA"/>
</dbReference>
<dbReference type="AlphaFoldDB" id="A0A0G4H7U1"/>
<feature type="region of interest" description="Disordered" evidence="1">
    <location>
        <begin position="286"/>
        <end position="384"/>
    </location>
</feature>
<organism evidence="2 3">
    <name type="scientific">Vitrella brassicaformis (strain CCMP3155)</name>
    <dbReference type="NCBI Taxonomy" id="1169540"/>
    <lineage>
        <taxon>Eukaryota</taxon>
        <taxon>Sar</taxon>
        <taxon>Alveolata</taxon>
        <taxon>Colpodellida</taxon>
        <taxon>Vitrellaceae</taxon>
        <taxon>Vitrella</taxon>
    </lineage>
</organism>
<feature type="compositionally biased region" description="Low complexity" evidence="1">
    <location>
        <begin position="342"/>
        <end position="360"/>
    </location>
</feature>
<dbReference type="PhylomeDB" id="A0A0G4H7U1"/>
<dbReference type="InterPro" id="IPR029058">
    <property type="entry name" value="AB_hydrolase_fold"/>
</dbReference>
<evidence type="ECO:0000256" key="1">
    <source>
        <dbReference type="SAM" id="MobiDB-lite"/>
    </source>
</evidence>
<dbReference type="InParanoid" id="A0A0G4H7U1"/>
<name>A0A0G4H7U1_VITBC</name>
<accession>A0A0G4H7U1</accession>
<proteinExistence type="predicted"/>
<dbReference type="PANTHER" id="PTHR12277:SF197">
    <property type="entry name" value="CHROMOSOME UNDETERMINED SCAFFOLD_38, WHOLE GENOME SHOTGUN SEQUENCE"/>
    <property type="match status" value="1"/>
</dbReference>
<dbReference type="VEuPathDB" id="CryptoDB:Vbra_19879"/>
<sequence length="522" mass="55674">MGNLILFPAPPGSYSTDLKGLIWIPKRHSGEGGGSDERFPALFIKSPTPTNHNLLYFHGNSCDLGHMREELEVLSHILGANVLAVEYPGYGLSSGSPSGDGIDDVARAGFDWLHEACNVPAKAIIVFGRSIGTGPACQLSRRLKEEGKGVGGLVLHSPYISIHAVVKDYAHVGTLLIGNLWDNEANLRRLSPDTPLCLLHGERDDVIPSYHSHRLNKGYNGELKMSKFSSTASHNEYDFYQDLLHPIQQFLRHYSHSRSSPKVDVAIRPDFPGRLAAVPHKRPPLPAAAAAAPAHPRAAAATPPLYPGTGKHPAQTQTPTTDNRPASAGVAGAFRRPPLPHPTWTKTPTQTTPQQQQPPQTLGPKISPPVRPQETPAPSPLQMEKHRYGILARSRSEDLVSKAAMYGHAPAHAMPAGDRAAWAAAEHKAWQPPPMAHHPHRRAFTPPPKAAAMAAAAAASAAPAAAAVAAPAVAAPSVGRVVVRGGAPAGVERQNSFWGYGGVRAARGIRPGARQHTDFGLI</sequence>
<dbReference type="PANTHER" id="PTHR12277">
    <property type="entry name" value="ALPHA/BETA HYDROLASE DOMAIN-CONTAINING PROTEIN"/>
    <property type="match status" value="1"/>
</dbReference>
<feature type="compositionally biased region" description="Pro residues" evidence="1">
    <location>
        <begin position="366"/>
        <end position="379"/>
    </location>
</feature>
<evidence type="ECO:0000313" key="3">
    <source>
        <dbReference type="Proteomes" id="UP000041254"/>
    </source>
</evidence>
<gene>
    <name evidence="2" type="ORF">Vbra_19879</name>
</gene>
<keyword evidence="3" id="KW-1185">Reference proteome</keyword>